<dbReference type="AlphaFoldDB" id="A0A284RLY3"/>
<gene>
    <name evidence="1" type="ORF">ARMOST_13153</name>
</gene>
<accession>A0A284RLY3</accession>
<keyword evidence="2" id="KW-1185">Reference proteome</keyword>
<sequence length="259" mass="29624">MDFLPSPEQNACYVHLEYAVCWRREPLRYKTPTACQPRFTETGLVRHCNLSSAKAQVLRKGKGPRAMHFSPGPFSDTVLASQIPDRRGKFHPQPKEAKLRAPHPLSGIHYRGPSMRFRLQPSEEVSPAAKSGDEQWGWEDIECQQPKDALPGFSIRRDFTKPNKPWNLVLQENILCRSKVDNSLHFLRYPSASQWSGGTQEYARSEPQKRHSILSVLSDWGSAPPLQICSRNLARGKPKKYAPVLWLAHIKEFWSTIKK</sequence>
<reference evidence="2" key="1">
    <citation type="journal article" date="2017" name="Nat. Ecol. Evol.">
        <title>Genome expansion and lineage-specific genetic innovations in the forest pathogenic fungi Armillaria.</title>
        <authorList>
            <person name="Sipos G."/>
            <person name="Prasanna A.N."/>
            <person name="Walter M.C."/>
            <person name="O'Connor E."/>
            <person name="Balint B."/>
            <person name="Krizsan K."/>
            <person name="Kiss B."/>
            <person name="Hess J."/>
            <person name="Varga T."/>
            <person name="Slot J."/>
            <person name="Riley R."/>
            <person name="Boka B."/>
            <person name="Rigling D."/>
            <person name="Barry K."/>
            <person name="Lee J."/>
            <person name="Mihaltcheva S."/>
            <person name="LaButti K."/>
            <person name="Lipzen A."/>
            <person name="Waldron R."/>
            <person name="Moloney N.M."/>
            <person name="Sperisen C."/>
            <person name="Kredics L."/>
            <person name="Vagvoelgyi C."/>
            <person name="Patrignani A."/>
            <person name="Fitzpatrick D."/>
            <person name="Nagy I."/>
            <person name="Doyle S."/>
            <person name="Anderson J.B."/>
            <person name="Grigoriev I.V."/>
            <person name="Gueldener U."/>
            <person name="Muensterkoetter M."/>
            <person name="Nagy L.G."/>
        </authorList>
    </citation>
    <scope>NUCLEOTIDE SEQUENCE [LARGE SCALE GENOMIC DNA]</scope>
    <source>
        <strain evidence="2">C18/9</strain>
    </source>
</reference>
<dbReference type="OrthoDB" id="10615758at2759"/>
<dbReference type="EMBL" id="FUEG01000011">
    <property type="protein sequence ID" value="SJL09772.1"/>
    <property type="molecule type" value="Genomic_DNA"/>
</dbReference>
<organism evidence="1 2">
    <name type="scientific">Armillaria ostoyae</name>
    <name type="common">Armillaria root rot fungus</name>
    <dbReference type="NCBI Taxonomy" id="47428"/>
    <lineage>
        <taxon>Eukaryota</taxon>
        <taxon>Fungi</taxon>
        <taxon>Dikarya</taxon>
        <taxon>Basidiomycota</taxon>
        <taxon>Agaricomycotina</taxon>
        <taxon>Agaricomycetes</taxon>
        <taxon>Agaricomycetidae</taxon>
        <taxon>Agaricales</taxon>
        <taxon>Marasmiineae</taxon>
        <taxon>Physalacriaceae</taxon>
        <taxon>Armillaria</taxon>
    </lineage>
</organism>
<proteinExistence type="predicted"/>
<name>A0A284RLY3_ARMOS</name>
<evidence type="ECO:0000313" key="2">
    <source>
        <dbReference type="Proteomes" id="UP000219338"/>
    </source>
</evidence>
<protein>
    <submittedName>
        <fullName evidence="1">Uncharacterized protein</fullName>
    </submittedName>
</protein>
<evidence type="ECO:0000313" key="1">
    <source>
        <dbReference type="EMBL" id="SJL09772.1"/>
    </source>
</evidence>
<dbReference type="Proteomes" id="UP000219338">
    <property type="component" value="Unassembled WGS sequence"/>
</dbReference>